<dbReference type="InterPro" id="IPR016055">
    <property type="entry name" value="A-D-PHexomutase_a/b/a-I/II/III"/>
</dbReference>
<feature type="domain" description="Alpha-D-phosphohexomutase alpha/beta/alpha" evidence="14">
    <location>
        <begin position="161"/>
        <end position="253"/>
    </location>
</feature>
<dbReference type="OrthoDB" id="9806956at2"/>
<feature type="binding site" evidence="9">
    <location>
        <position position="244"/>
    </location>
    <ligand>
        <name>Mg(2+)</name>
        <dbReference type="ChEBI" id="CHEBI:18420"/>
    </ligand>
</feature>
<evidence type="ECO:0000313" key="17">
    <source>
        <dbReference type="Proteomes" id="UP000465601"/>
    </source>
</evidence>
<keyword evidence="4 9" id="KW-0460">Magnesium</keyword>
<evidence type="ECO:0000256" key="4">
    <source>
        <dbReference type="ARBA" id="ARBA00022842"/>
    </source>
</evidence>
<gene>
    <name evidence="9" type="primary">glmM</name>
    <name evidence="16" type="ORF">F8153_12805</name>
</gene>
<dbReference type="InterPro" id="IPR006352">
    <property type="entry name" value="GlmM_bact"/>
</dbReference>
<accession>A0A833M8S5</accession>
<comment type="caution">
    <text evidence="16">The sequence shown here is derived from an EMBL/GenBank/DDBJ whole genome shotgun (WGS) entry which is preliminary data.</text>
</comment>
<dbReference type="GO" id="GO:0009252">
    <property type="term" value="P:peptidoglycan biosynthetic process"/>
    <property type="evidence" value="ECO:0007669"/>
    <property type="project" value="TreeGrafter"/>
</dbReference>
<dbReference type="GO" id="GO:0000287">
    <property type="term" value="F:magnesium ion binding"/>
    <property type="evidence" value="ECO:0007669"/>
    <property type="project" value="UniProtKB-UniRule"/>
</dbReference>
<feature type="active site" description="Phosphoserine intermediate" evidence="9">
    <location>
        <position position="102"/>
    </location>
</feature>
<evidence type="ECO:0000256" key="2">
    <source>
        <dbReference type="ARBA" id="ARBA00022553"/>
    </source>
</evidence>
<dbReference type="EC" id="5.4.2.10" evidence="7 9"/>
<evidence type="ECO:0000256" key="5">
    <source>
        <dbReference type="ARBA" id="ARBA00023235"/>
    </source>
</evidence>
<dbReference type="GO" id="GO:0005975">
    <property type="term" value="P:carbohydrate metabolic process"/>
    <property type="evidence" value="ECO:0007669"/>
    <property type="project" value="InterPro"/>
</dbReference>
<dbReference type="InterPro" id="IPR005841">
    <property type="entry name" value="Alpha-D-phosphohexomutase_SF"/>
</dbReference>
<dbReference type="PANTHER" id="PTHR42946">
    <property type="entry name" value="PHOSPHOHEXOSE MUTASE"/>
    <property type="match status" value="1"/>
</dbReference>
<name>A0A833M8S5_9FIRM</name>
<feature type="binding site" description="via phosphate group" evidence="9">
    <location>
        <position position="102"/>
    </location>
    <ligand>
        <name>Mg(2+)</name>
        <dbReference type="ChEBI" id="CHEBI:18420"/>
    </ligand>
</feature>
<evidence type="ECO:0000256" key="10">
    <source>
        <dbReference type="RuleBase" id="RU004326"/>
    </source>
</evidence>
<evidence type="ECO:0000256" key="8">
    <source>
        <dbReference type="ARBA" id="ARBA00068193"/>
    </source>
</evidence>
<dbReference type="InterPro" id="IPR036900">
    <property type="entry name" value="A-D-PHexomutase_C_sf"/>
</dbReference>
<dbReference type="InterPro" id="IPR005845">
    <property type="entry name" value="A-D-PHexomutase_a/b/a-II"/>
</dbReference>
<comment type="function">
    <text evidence="9 11">Catalyzes the conversion of glucosamine-6-phosphate to glucosamine-1-phosphate.</text>
</comment>
<keyword evidence="17" id="KW-1185">Reference proteome</keyword>
<evidence type="ECO:0000256" key="1">
    <source>
        <dbReference type="ARBA" id="ARBA00010231"/>
    </source>
</evidence>
<evidence type="ECO:0000259" key="14">
    <source>
        <dbReference type="Pfam" id="PF02879"/>
    </source>
</evidence>
<evidence type="ECO:0000259" key="15">
    <source>
        <dbReference type="Pfam" id="PF02880"/>
    </source>
</evidence>
<evidence type="ECO:0000259" key="13">
    <source>
        <dbReference type="Pfam" id="PF02878"/>
    </source>
</evidence>
<dbReference type="Gene3D" id="3.40.120.10">
    <property type="entry name" value="Alpha-D-Glucose-1,6-Bisphosphate, subunit A, domain 3"/>
    <property type="match status" value="3"/>
</dbReference>
<dbReference type="InterPro" id="IPR050060">
    <property type="entry name" value="Phosphoglucosamine_mutase"/>
</dbReference>
<evidence type="ECO:0000256" key="6">
    <source>
        <dbReference type="ARBA" id="ARBA00050364"/>
    </source>
</evidence>
<dbReference type="Pfam" id="PF00408">
    <property type="entry name" value="PGM_PMM_IV"/>
    <property type="match status" value="1"/>
</dbReference>
<dbReference type="PROSITE" id="PS00710">
    <property type="entry name" value="PGM_PMM"/>
    <property type="match status" value="1"/>
</dbReference>
<dbReference type="NCBIfam" id="TIGR01455">
    <property type="entry name" value="glmM"/>
    <property type="match status" value="1"/>
</dbReference>
<feature type="modified residue" description="Phosphoserine" evidence="9">
    <location>
        <position position="102"/>
    </location>
</feature>
<dbReference type="RefSeq" id="WP_151866749.1">
    <property type="nucleotide sequence ID" value="NZ_WBZB01000046.1"/>
</dbReference>
<feature type="domain" description="Alpha-D-phosphohexomutase C-terminal" evidence="12">
    <location>
        <begin position="375"/>
        <end position="442"/>
    </location>
</feature>
<evidence type="ECO:0000313" key="16">
    <source>
        <dbReference type="EMBL" id="KAB3527197.1"/>
    </source>
</evidence>
<dbReference type="PRINTS" id="PR00509">
    <property type="entry name" value="PGMPMM"/>
</dbReference>
<dbReference type="EMBL" id="WBZB01000046">
    <property type="protein sequence ID" value="KAB3527197.1"/>
    <property type="molecule type" value="Genomic_DNA"/>
</dbReference>
<dbReference type="PANTHER" id="PTHR42946:SF1">
    <property type="entry name" value="PHOSPHOGLUCOMUTASE (ALPHA-D-GLUCOSE-1,6-BISPHOSPHATE-DEPENDENT)"/>
    <property type="match status" value="1"/>
</dbReference>
<dbReference type="Pfam" id="PF02880">
    <property type="entry name" value="PGM_PMM_III"/>
    <property type="match status" value="1"/>
</dbReference>
<evidence type="ECO:0000256" key="9">
    <source>
        <dbReference type="HAMAP-Rule" id="MF_01554"/>
    </source>
</evidence>
<dbReference type="FunFam" id="3.30.310.50:FF:000001">
    <property type="entry name" value="Phosphoglucosamine mutase"/>
    <property type="match status" value="1"/>
</dbReference>
<dbReference type="CDD" id="cd05802">
    <property type="entry name" value="GlmM"/>
    <property type="match status" value="1"/>
</dbReference>
<comment type="similarity">
    <text evidence="1 9 10">Belongs to the phosphohexose mutase family.</text>
</comment>
<dbReference type="GO" id="GO:0006048">
    <property type="term" value="P:UDP-N-acetylglucosamine biosynthetic process"/>
    <property type="evidence" value="ECO:0007669"/>
    <property type="project" value="TreeGrafter"/>
</dbReference>
<sequence>MGKLFGTDGVRGIANRDLTPELAYKLGRIGAYFLLKDRGSKGNKVVIGKDTRLSGDLLESSMTAGFLSMGVDVISLGVIPTPAVSYLTRHLSADCGVVISASHNPAEYNGIKFFDYRGYKLPDELENQIEEYILKDKDVDVRPVKDGIGRLTHLEEASKLYTDFLKTTIKNDFKGLRIAIDTGNGAAYRVAPDLLRQLGAEVFVINDHPDGININDKCGSTHPEILQKYVEEVSADVGLTFDGDADRVIAINNQCQIVDGDHIMAICGSRLKKHRALKNDTIVATVMSNIGLDIAMKERDIKVAKTKVGDRYVLEEMLHQGYSLGGEQSGHIIFLDYNTTGDGLLTGLQLIDTIKEEGKSFAELSGMMTSYPQVLINAKVKNENKEAYLKDAEIINEIKRIEAIMADQGRVLIRPSGTEPLVRVMLEGKNQEELNHLATGLAKMIEARLS</sequence>
<evidence type="ECO:0000259" key="12">
    <source>
        <dbReference type="Pfam" id="PF00408"/>
    </source>
</evidence>
<evidence type="ECO:0000256" key="7">
    <source>
        <dbReference type="ARBA" id="ARBA00066330"/>
    </source>
</evidence>
<evidence type="ECO:0000256" key="3">
    <source>
        <dbReference type="ARBA" id="ARBA00022723"/>
    </source>
</evidence>
<dbReference type="GO" id="GO:0008966">
    <property type="term" value="F:phosphoglucosamine mutase activity"/>
    <property type="evidence" value="ECO:0007669"/>
    <property type="project" value="UniProtKB-UniRule"/>
</dbReference>
<feature type="binding site" evidence="9">
    <location>
        <position position="246"/>
    </location>
    <ligand>
        <name>Mg(2+)</name>
        <dbReference type="ChEBI" id="CHEBI:18420"/>
    </ligand>
</feature>
<proteinExistence type="inferred from homology"/>
<dbReference type="AlphaFoldDB" id="A0A833M8S5"/>
<comment type="PTM">
    <text evidence="9">Activated by phosphorylation.</text>
</comment>
<dbReference type="InterPro" id="IPR005846">
    <property type="entry name" value="A-D-PHexomutase_a/b/a-III"/>
</dbReference>
<keyword evidence="2 9" id="KW-0597">Phosphoprotein</keyword>
<evidence type="ECO:0000256" key="11">
    <source>
        <dbReference type="RuleBase" id="RU004327"/>
    </source>
</evidence>
<keyword evidence="3 9" id="KW-0479">Metal-binding</keyword>
<feature type="binding site" evidence="9">
    <location>
        <position position="242"/>
    </location>
    <ligand>
        <name>Mg(2+)</name>
        <dbReference type="ChEBI" id="CHEBI:18420"/>
    </ligand>
</feature>
<dbReference type="InterPro" id="IPR016066">
    <property type="entry name" value="A-D-PHexomutase_CS"/>
</dbReference>
<comment type="cofactor">
    <cofactor evidence="9">
        <name>Mg(2+)</name>
        <dbReference type="ChEBI" id="CHEBI:18420"/>
    </cofactor>
    <text evidence="9">Binds 1 Mg(2+) ion per subunit.</text>
</comment>
<dbReference type="Gene3D" id="3.30.310.50">
    <property type="entry name" value="Alpha-D-phosphohexomutase, C-terminal domain"/>
    <property type="match status" value="1"/>
</dbReference>
<dbReference type="NCBIfam" id="NF008139">
    <property type="entry name" value="PRK10887.1"/>
    <property type="match status" value="1"/>
</dbReference>
<dbReference type="GO" id="GO:0005829">
    <property type="term" value="C:cytosol"/>
    <property type="evidence" value="ECO:0007669"/>
    <property type="project" value="TreeGrafter"/>
</dbReference>
<dbReference type="FunFam" id="3.40.120.10:FF:000002">
    <property type="entry name" value="Phosphoglucosamine mutase"/>
    <property type="match status" value="1"/>
</dbReference>
<dbReference type="Pfam" id="PF02878">
    <property type="entry name" value="PGM_PMM_I"/>
    <property type="match status" value="1"/>
</dbReference>
<comment type="catalytic activity">
    <reaction evidence="6 9 11">
        <text>alpha-D-glucosamine 1-phosphate = D-glucosamine 6-phosphate</text>
        <dbReference type="Rhea" id="RHEA:23424"/>
        <dbReference type="ChEBI" id="CHEBI:58516"/>
        <dbReference type="ChEBI" id="CHEBI:58725"/>
        <dbReference type="EC" id="5.4.2.10"/>
    </reaction>
</comment>
<dbReference type="Pfam" id="PF02879">
    <property type="entry name" value="PGM_PMM_II"/>
    <property type="match status" value="1"/>
</dbReference>
<protein>
    <recommendedName>
        <fullName evidence="8 9">Phosphoglucosamine mutase</fullName>
        <ecNumber evidence="7 9">5.4.2.10</ecNumber>
    </recommendedName>
</protein>
<organism evidence="16 17">
    <name type="scientific">Alkaliphilus serpentinus</name>
    <dbReference type="NCBI Taxonomy" id="1482731"/>
    <lineage>
        <taxon>Bacteria</taxon>
        <taxon>Bacillati</taxon>
        <taxon>Bacillota</taxon>
        <taxon>Clostridia</taxon>
        <taxon>Peptostreptococcales</taxon>
        <taxon>Natronincolaceae</taxon>
        <taxon>Alkaliphilus</taxon>
    </lineage>
</organism>
<dbReference type="InterPro" id="IPR005843">
    <property type="entry name" value="A-D-PHexomutase_C"/>
</dbReference>
<dbReference type="FunFam" id="3.40.120.10:FF:000001">
    <property type="entry name" value="Phosphoglucosamine mutase"/>
    <property type="match status" value="1"/>
</dbReference>
<keyword evidence="5 9" id="KW-0413">Isomerase</keyword>
<feature type="domain" description="Alpha-D-phosphohexomutase alpha/beta/alpha" evidence="13">
    <location>
        <begin position="3"/>
        <end position="137"/>
    </location>
</feature>
<feature type="domain" description="Alpha-D-phosphohexomutase alpha/beta/alpha" evidence="15">
    <location>
        <begin position="259"/>
        <end position="369"/>
    </location>
</feature>
<dbReference type="GO" id="GO:0004615">
    <property type="term" value="F:phosphomannomutase activity"/>
    <property type="evidence" value="ECO:0007669"/>
    <property type="project" value="TreeGrafter"/>
</dbReference>
<dbReference type="HAMAP" id="MF_01554_B">
    <property type="entry name" value="GlmM_B"/>
    <property type="match status" value="1"/>
</dbReference>
<dbReference type="SUPFAM" id="SSF53738">
    <property type="entry name" value="Phosphoglucomutase, first 3 domains"/>
    <property type="match status" value="3"/>
</dbReference>
<reference evidence="16 17" key="1">
    <citation type="submission" date="2019-10" db="EMBL/GenBank/DDBJ databases">
        <title>Alkaliphilus serpentinus sp. nov. and Alkaliphilus pronyensis sp. nov., two novel anaerobic alkaliphilic species isolated from the serpentinized-hosted hydrothermal field of the Prony Bay (New Caledonia).</title>
        <authorList>
            <person name="Postec A."/>
        </authorList>
    </citation>
    <scope>NUCLEOTIDE SEQUENCE [LARGE SCALE GENOMIC DNA]</scope>
    <source>
        <strain evidence="16 17">LacT</strain>
    </source>
</reference>
<dbReference type="Proteomes" id="UP000465601">
    <property type="component" value="Unassembled WGS sequence"/>
</dbReference>
<dbReference type="SUPFAM" id="SSF55957">
    <property type="entry name" value="Phosphoglucomutase, C-terminal domain"/>
    <property type="match status" value="1"/>
</dbReference>
<dbReference type="InterPro" id="IPR005844">
    <property type="entry name" value="A-D-PHexomutase_a/b/a-I"/>
</dbReference>